<evidence type="ECO:0000256" key="2">
    <source>
        <dbReference type="ARBA" id="ARBA00006325"/>
    </source>
</evidence>
<dbReference type="InterPro" id="IPR019334">
    <property type="entry name" value="TMEM170A/B/YPR153W-like"/>
</dbReference>
<feature type="transmembrane region" description="Helical" evidence="6">
    <location>
        <begin position="53"/>
        <end position="81"/>
    </location>
</feature>
<accession>A0A8S9YPW9</accession>
<evidence type="ECO:0000256" key="4">
    <source>
        <dbReference type="ARBA" id="ARBA00022989"/>
    </source>
</evidence>
<dbReference type="Pfam" id="PF10190">
    <property type="entry name" value="Tmemb_170"/>
    <property type="match status" value="1"/>
</dbReference>
<comment type="subcellular location">
    <subcellularLocation>
        <location evidence="1">Membrane</location>
        <topology evidence="1">Multi-pass membrane protein</topology>
    </subcellularLocation>
</comment>
<evidence type="ECO:0000256" key="1">
    <source>
        <dbReference type="ARBA" id="ARBA00004141"/>
    </source>
</evidence>
<comment type="similarity">
    <text evidence="2">Belongs to the TMEM170 family.</text>
</comment>
<sequence length="116" mass="12674">MQTLILPDNPSGNFWHILFRIFMYAGLSNLLVHVIAALVGFHNLRAHKTVRICVPALIVLMGVINTVTVLFISSLVIAGVYKATGISFNELHGITVGLLQTALAFIFSISRILAML</sequence>
<dbReference type="AlphaFoldDB" id="A0A8S9YPW9"/>
<dbReference type="OrthoDB" id="13807at2759"/>
<evidence type="ECO:0000256" key="3">
    <source>
        <dbReference type="ARBA" id="ARBA00022692"/>
    </source>
</evidence>
<dbReference type="EMBL" id="JTDE01004412">
    <property type="protein sequence ID" value="KAF7255010.1"/>
    <property type="molecule type" value="Genomic_DNA"/>
</dbReference>
<evidence type="ECO:0008006" key="9">
    <source>
        <dbReference type="Google" id="ProtNLM"/>
    </source>
</evidence>
<evidence type="ECO:0000256" key="6">
    <source>
        <dbReference type="SAM" id="Phobius"/>
    </source>
</evidence>
<proteinExistence type="inferred from homology"/>
<evidence type="ECO:0000313" key="8">
    <source>
        <dbReference type="Proteomes" id="UP000822476"/>
    </source>
</evidence>
<dbReference type="PANTHER" id="PTHR22779">
    <property type="entry name" value="SD17342P"/>
    <property type="match status" value="1"/>
</dbReference>
<feature type="transmembrane region" description="Helical" evidence="6">
    <location>
        <begin position="17"/>
        <end position="41"/>
    </location>
</feature>
<organism evidence="7 8">
    <name type="scientific">Paragonimus skrjabini miyazakii</name>
    <dbReference type="NCBI Taxonomy" id="59628"/>
    <lineage>
        <taxon>Eukaryota</taxon>
        <taxon>Metazoa</taxon>
        <taxon>Spiralia</taxon>
        <taxon>Lophotrochozoa</taxon>
        <taxon>Platyhelminthes</taxon>
        <taxon>Trematoda</taxon>
        <taxon>Digenea</taxon>
        <taxon>Plagiorchiida</taxon>
        <taxon>Troglotremata</taxon>
        <taxon>Troglotrematidae</taxon>
        <taxon>Paragonimus</taxon>
    </lineage>
</organism>
<evidence type="ECO:0000313" key="7">
    <source>
        <dbReference type="EMBL" id="KAF7255010.1"/>
    </source>
</evidence>
<keyword evidence="8" id="KW-1185">Reference proteome</keyword>
<reference evidence="7" key="1">
    <citation type="submission" date="2019-07" db="EMBL/GenBank/DDBJ databases">
        <title>Annotation for the trematode Paragonimus miyazaki's.</title>
        <authorList>
            <person name="Choi Y.-J."/>
        </authorList>
    </citation>
    <scope>NUCLEOTIDE SEQUENCE</scope>
    <source>
        <strain evidence="7">Japan</strain>
    </source>
</reference>
<dbReference type="Proteomes" id="UP000822476">
    <property type="component" value="Unassembled WGS sequence"/>
</dbReference>
<keyword evidence="5 6" id="KW-0472">Membrane</keyword>
<dbReference type="PANTHER" id="PTHR22779:SF6">
    <property type="entry name" value="SD17342P"/>
    <property type="match status" value="1"/>
</dbReference>
<name>A0A8S9YPW9_9TREM</name>
<keyword evidence="3 6" id="KW-0812">Transmembrane</keyword>
<comment type="caution">
    <text evidence="7">The sequence shown here is derived from an EMBL/GenBank/DDBJ whole genome shotgun (WGS) entry which is preliminary data.</text>
</comment>
<gene>
    <name evidence="7" type="ORF">EG68_08279</name>
</gene>
<evidence type="ECO:0000256" key="5">
    <source>
        <dbReference type="ARBA" id="ARBA00023136"/>
    </source>
</evidence>
<dbReference type="GO" id="GO:0016020">
    <property type="term" value="C:membrane"/>
    <property type="evidence" value="ECO:0007669"/>
    <property type="project" value="UniProtKB-SubCell"/>
</dbReference>
<keyword evidence="4 6" id="KW-1133">Transmembrane helix</keyword>
<protein>
    <recommendedName>
        <fullName evidence="9">Transmembrane protein 170B</fullName>
    </recommendedName>
</protein>
<feature type="transmembrane region" description="Helical" evidence="6">
    <location>
        <begin position="93"/>
        <end position="114"/>
    </location>
</feature>